<dbReference type="PANTHER" id="PTHR13462:SF31">
    <property type="entry name" value="CALCIUM UNIPORTER PROTEIN 1, MITOCHONDRIAL"/>
    <property type="match status" value="1"/>
</dbReference>
<dbReference type="AlphaFoldDB" id="U5DB19"/>
<keyword evidence="8" id="KW-0406">Ion transport</keyword>
<evidence type="ECO:0000256" key="8">
    <source>
        <dbReference type="ARBA" id="ARBA00023065"/>
    </source>
</evidence>
<evidence type="ECO:0000259" key="11">
    <source>
        <dbReference type="Pfam" id="PF04678"/>
    </source>
</evidence>
<keyword evidence="13" id="KW-1185">Reference proteome</keyword>
<dbReference type="Proteomes" id="UP000017836">
    <property type="component" value="Unassembled WGS sequence"/>
</dbReference>
<evidence type="ECO:0000313" key="13">
    <source>
        <dbReference type="Proteomes" id="UP000017836"/>
    </source>
</evidence>
<comment type="similarity">
    <text evidence="2">Belongs to the MCU (TC 1.A.77) family.</text>
</comment>
<protein>
    <recommendedName>
        <fullName evidence="11">Calcium uniporter protein C-terminal domain-containing protein</fullName>
    </recommendedName>
</protein>
<keyword evidence="6" id="KW-0106">Calcium</keyword>
<evidence type="ECO:0000313" key="12">
    <source>
        <dbReference type="EMBL" id="ERN17583.1"/>
    </source>
</evidence>
<evidence type="ECO:0000256" key="3">
    <source>
        <dbReference type="ARBA" id="ARBA00022448"/>
    </source>
</evidence>
<evidence type="ECO:0000256" key="7">
    <source>
        <dbReference type="ARBA" id="ARBA00022989"/>
    </source>
</evidence>
<keyword evidence="7" id="KW-1133">Transmembrane helix</keyword>
<evidence type="ECO:0000256" key="4">
    <source>
        <dbReference type="ARBA" id="ARBA00022568"/>
    </source>
</evidence>
<dbReference type="OMA" id="YAALCVD"/>
<sequence>MAARRALRQLMHRPPNPRPTSIYISKIPKLPENPSISSEKQNFRRFLQRRGIFQAATSPEVFSLPLGDMLMEKIKKINGHDRLHLETLAPPAVDPLRVRVTVKDVQKLVEIAQLDAIKASLRELEKPCITYDEFVRICREKIGLTNTDISLNIVKKLEENGSVIVLGDLVFLRPEQVARAVENIVAMSVPDDPRRRELEKMEKEKEDIDGLAEQLVRRELSCGLGIVAAQTAFFMRLTFWELSWDVMEPICFFVTSVYAMAGYTFFLRTKREPSFEGIFASRFSEKQYKLMKSKNFDLERFHQLQRACKGYPPMSSHSEPRTTALGATLPH</sequence>
<dbReference type="InterPro" id="IPR039055">
    <property type="entry name" value="MCU_fam"/>
</dbReference>
<gene>
    <name evidence="12" type="ORF">AMTR_s00059p00145110</name>
</gene>
<feature type="domain" description="Calcium uniporter protein C-terminal" evidence="11">
    <location>
        <begin position="152"/>
        <end position="304"/>
    </location>
</feature>
<name>U5DB19_AMBTC</name>
<evidence type="ECO:0000256" key="2">
    <source>
        <dbReference type="ARBA" id="ARBA00005653"/>
    </source>
</evidence>
<dbReference type="OrthoDB" id="278338at2759"/>
<proteinExistence type="inferred from homology"/>
<dbReference type="InterPro" id="IPR006769">
    <property type="entry name" value="MCU_C"/>
</dbReference>
<evidence type="ECO:0000256" key="1">
    <source>
        <dbReference type="ARBA" id="ARBA00004141"/>
    </source>
</evidence>
<keyword evidence="3" id="KW-0813">Transport</keyword>
<feature type="region of interest" description="Disordered" evidence="10">
    <location>
        <begin position="311"/>
        <end position="331"/>
    </location>
</feature>
<evidence type="ECO:0000256" key="6">
    <source>
        <dbReference type="ARBA" id="ARBA00022837"/>
    </source>
</evidence>
<dbReference type="STRING" id="13333.U5DB19"/>
<accession>U5DB19</accession>
<dbReference type="KEGG" id="atr:18445928"/>
<dbReference type="Gramene" id="ERN17583">
    <property type="protein sequence ID" value="ERN17583"/>
    <property type="gene ID" value="AMTR_s00059p00145110"/>
</dbReference>
<evidence type="ECO:0000256" key="5">
    <source>
        <dbReference type="ARBA" id="ARBA00022692"/>
    </source>
</evidence>
<evidence type="ECO:0000256" key="9">
    <source>
        <dbReference type="ARBA" id="ARBA00023136"/>
    </source>
</evidence>
<keyword evidence="9" id="KW-0472">Membrane</keyword>
<keyword evidence="4" id="KW-0109">Calcium transport</keyword>
<dbReference type="HOGENOM" id="CLU_066330_0_0_1"/>
<dbReference type="EMBL" id="KI392312">
    <property type="protein sequence ID" value="ERN17583.1"/>
    <property type="molecule type" value="Genomic_DNA"/>
</dbReference>
<dbReference type="GO" id="GO:0036444">
    <property type="term" value="P:calcium import into the mitochondrion"/>
    <property type="evidence" value="ECO:0000318"/>
    <property type="project" value="GO_Central"/>
</dbReference>
<dbReference type="GO" id="GO:0051560">
    <property type="term" value="P:mitochondrial calcium ion homeostasis"/>
    <property type="evidence" value="ECO:0000318"/>
    <property type="project" value="GO_Central"/>
</dbReference>
<dbReference type="GO" id="GO:0015292">
    <property type="term" value="F:uniporter activity"/>
    <property type="evidence" value="ECO:0000318"/>
    <property type="project" value="GO_Central"/>
</dbReference>
<dbReference type="Pfam" id="PF04678">
    <property type="entry name" value="MCU"/>
    <property type="match status" value="1"/>
</dbReference>
<dbReference type="PANTHER" id="PTHR13462">
    <property type="entry name" value="CALCIUM UNIPORTER PROTEIN, MITOCHONDRIAL"/>
    <property type="match status" value="1"/>
</dbReference>
<organism evidence="12 13">
    <name type="scientific">Amborella trichopoda</name>
    <dbReference type="NCBI Taxonomy" id="13333"/>
    <lineage>
        <taxon>Eukaryota</taxon>
        <taxon>Viridiplantae</taxon>
        <taxon>Streptophyta</taxon>
        <taxon>Embryophyta</taxon>
        <taxon>Tracheophyta</taxon>
        <taxon>Spermatophyta</taxon>
        <taxon>Magnoliopsida</taxon>
        <taxon>Amborellales</taxon>
        <taxon>Amborellaceae</taxon>
        <taxon>Amborella</taxon>
    </lineage>
</organism>
<keyword evidence="5" id="KW-0812">Transmembrane</keyword>
<reference evidence="13" key="1">
    <citation type="journal article" date="2013" name="Science">
        <title>The Amborella genome and the evolution of flowering plants.</title>
        <authorList>
            <consortium name="Amborella Genome Project"/>
        </authorList>
    </citation>
    <scope>NUCLEOTIDE SEQUENCE [LARGE SCALE GENOMIC DNA]</scope>
</reference>
<dbReference type="eggNOG" id="KOG2966">
    <property type="taxonomic scope" value="Eukaryota"/>
</dbReference>
<evidence type="ECO:0000256" key="10">
    <source>
        <dbReference type="SAM" id="MobiDB-lite"/>
    </source>
</evidence>
<dbReference type="GO" id="GO:0005262">
    <property type="term" value="F:calcium channel activity"/>
    <property type="evidence" value="ECO:0000318"/>
    <property type="project" value="GO_Central"/>
</dbReference>
<dbReference type="GO" id="GO:1990246">
    <property type="term" value="C:uniplex complex"/>
    <property type="evidence" value="ECO:0000318"/>
    <property type="project" value="GO_Central"/>
</dbReference>
<comment type="subcellular location">
    <subcellularLocation>
        <location evidence="1">Membrane</location>
        <topology evidence="1">Multi-pass membrane protein</topology>
    </subcellularLocation>
</comment>